<comment type="caution">
    <text evidence="2">The sequence shown here is derived from an EMBL/GenBank/DDBJ whole genome shotgun (WGS) entry which is preliminary data.</text>
</comment>
<dbReference type="Proteomes" id="UP000236333">
    <property type="component" value="Unassembled WGS sequence"/>
</dbReference>
<evidence type="ECO:0000256" key="1">
    <source>
        <dbReference type="SAM" id="MobiDB-lite"/>
    </source>
</evidence>
<evidence type="ECO:0000313" key="3">
    <source>
        <dbReference type="Proteomes" id="UP000236333"/>
    </source>
</evidence>
<dbReference type="AlphaFoldDB" id="A0A2J8A3D2"/>
<gene>
    <name evidence="2" type="ORF">TSOC_006545</name>
</gene>
<evidence type="ECO:0000313" key="2">
    <source>
        <dbReference type="EMBL" id="PNH07035.1"/>
    </source>
</evidence>
<keyword evidence="3" id="KW-1185">Reference proteome</keyword>
<reference evidence="2 3" key="1">
    <citation type="journal article" date="2017" name="Mol. Biol. Evol.">
        <title>The 4-celled Tetrabaena socialis nuclear genome reveals the essential components for genetic control of cell number at the origin of multicellularity in the volvocine lineage.</title>
        <authorList>
            <person name="Featherston J."/>
            <person name="Arakaki Y."/>
            <person name="Hanschen E.R."/>
            <person name="Ferris P.J."/>
            <person name="Michod R.E."/>
            <person name="Olson B.J.S.C."/>
            <person name="Nozaki H."/>
            <person name="Durand P.M."/>
        </authorList>
    </citation>
    <scope>NUCLEOTIDE SEQUENCE [LARGE SCALE GENOMIC DNA]</scope>
    <source>
        <strain evidence="2 3">NIES-571</strain>
    </source>
</reference>
<organism evidence="2 3">
    <name type="scientific">Tetrabaena socialis</name>
    <dbReference type="NCBI Taxonomy" id="47790"/>
    <lineage>
        <taxon>Eukaryota</taxon>
        <taxon>Viridiplantae</taxon>
        <taxon>Chlorophyta</taxon>
        <taxon>core chlorophytes</taxon>
        <taxon>Chlorophyceae</taxon>
        <taxon>CS clade</taxon>
        <taxon>Chlamydomonadales</taxon>
        <taxon>Tetrabaenaceae</taxon>
        <taxon>Tetrabaena</taxon>
    </lineage>
</organism>
<name>A0A2J8A3D2_9CHLO</name>
<proteinExistence type="predicted"/>
<dbReference type="EMBL" id="PGGS01000201">
    <property type="protein sequence ID" value="PNH07035.1"/>
    <property type="molecule type" value="Genomic_DNA"/>
</dbReference>
<feature type="region of interest" description="Disordered" evidence="1">
    <location>
        <begin position="87"/>
        <end position="106"/>
    </location>
</feature>
<protein>
    <submittedName>
        <fullName evidence="2">Uncharacterized protein</fullName>
    </submittedName>
</protein>
<accession>A0A2J8A3D2</accession>
<sequence>MLAAYEVRWPRMAAPRLEMANQGCHLQEAAQQDARRGCTDYRAPGPLVFFVLHDEPHQVLHVIRVAQRIVGGQPAAPARMEVASPAPAAVTANGSDEQHQAVAAAL</sequence>